<feature type="region of interest" description="Disordered" evidence="1">
    <location>
        <begin position="339"/>
        <end position="412"/>
    </location>
</feature>
<evidence type="ECO:0000313" key="3">
    <source>
        <dbReference type="Proteomes" id="UP001203852"/>
    </source>
</evidence>
<feature type="region of interest" description="Disordered" evidence="1">
    <location>
        <begin position="446"/>
        <end position="469"/>
    </location>
</feature>
<feature type="region of interest" description="Disordered" evidence="1">
    <location>
        <begin position="1"/>
        <end position="53"/>
    </location>
</feature>
<sequence>MPPKQNKTPGAGSKRKRGSRSSPFTPSSSANTPNNAQGRPSNVSRATRENRIDNFRQRLYPQVTTRRVIEVLLETNNDDAEAAYQQYMAARRQILANLGHPQTAQANASDNEDEEGGGEQGEDGETTAGQVQALPDTIELLTETDIPWNANTEQERRNVAYTLREHVRDSTLFTDTLTRTEAILWNHLQEYDIATAQETFQSVNHVRRQLARIFDKMRTPLQRDVVHMKTRGTGGKKAQADANEEEEETEEERAAAEELKRVSMSQDERLAEFINITGRPDWYSLLLVLQAHNWNLVRAVEQWYRDGVPPYTDRPKRYPGQKGGIQKEEYGMRLDYMTGQTMTKPSPEDCIPSNLEADEDDQWRDEDDFFDPEEEGDSELEETPPPPPTSESKNNDDRKKPGFTINRLTKLPYKGMPNPRRFVFEYIQNGKYVSNIFEPEKFYFPERGEDENRSPKTKRRSSKPRDKPVLFDWNNGKHITFLTNWYRQNLQRTVGTLRRAAHQTWSEAERQWLHDRMTELFQKHKAKNPNKSDDEILEHMHVDTATKNAWEKAYNEEFVGTKQSGGIRKPRNAAALMTMRSRDARICEDFLVKPDDTYFTRRKHNRVNEHMSHHEVGPDPYGQYDFTDFADLDLEGYMRTSTLIEQVDYELYFTVDLNERTFWFWGRVLAAITELYMTRMTVQDQAVAMELLNWVGLPEIDVMTMSEDEVLEAIRDIRDAAPLEIERNDVEMEDEDAGSDSNEGTPRDVPDGASPSHGDADEPPAKRQRLE</sequence>
<feature type="compositionally biased region" description="Basic and acidic residues" evidence="1">
    <location>
        <begin position="758"/>
        <end position="771"/>
    </location>
</feature>
<dbReference type="AlphaFoldDB" id="A0AAN6IBE8"/>
<evidence type="ECO:0000313" key="2">
    <source>
        <dbReference type="EMBL" id="KAI1609564.1"/>
    </source>
</evidence>
<accession>A0AAN6IBE8</accession>
<organism evidence="2 3">
    <name type="scientific">Exophiala viscosa</name>
    <dbReference type="NCBI Taxonomy" id="2486360"/>
    <lineage>
        <taxon>Eukaryota</taxon>
        <taxon>Fungi</taxon>
        <taxon>Dikarya</taxon>
        <taxon>Ascomycota</taxon>
        <taxon>Pezizomycotina</taxon>
        <taxon>Eurotiomycetes</taxon>
        <taxon>Chaetothyriomycetidae</taxon>
        <taxon>Chaetothyriales</taxon>
        <taxon>Herpotrichiellaceae</taxon>
        <taxon>Exophiala</taxon>
    </lineage>
</organism>
<feature type="compositionally biased region" description="Acidic residues" evidence="1">
    <location>
        <begin position="242"/>
        <end position="251"/>
    </location>
</feature>
<proteinExistence type="predicted"/>
<reference evidence="2" key="1">
    <citation type="journal article" date="2022" name="bioRxiv">
        <title>Deciphering the potential niche of two novel black yeast fungi from a biological soil crust based on their genomes, phenotypes, and melanin regulation.</title>
        <authorList>
            <consortium name="DOE Joint Genome Institute"/>
            <person name="Carr E.C."/>
            <person name="Barton Q."/>
            <person name="Grambo S."/>
            <person name="Sullivan M."/>
            <person name="Renfro C.M."/>
            <person name="Kuo A."/>
            <person name="Pangilinan J."/>
            <person name="Lipzen A."/>
            <person name="Keymanesh K."/>
            <person name="Savage E."/>
            <person name="Barry K."/>
            <person name="Grigoriev I.V."/>
            <person name="Riekhof W.R."/>
            <person name="Harris S.S."/>
        </authorList>
    </citation>
    <scope>NUCLEOTIDE SEQUENCE</scope>
    <source>
        <strain evidence="2">JF 03-4F</strain>
    </source>
</reference>
<feature type="region of interest" description="Disordered" evidence="1">
    <location>
        <begin position="230"/>
        <end position="260"/>
    </location>
</feature>
<dbReference type="EMBL" id="MU404360">
    <property type="protein sequence ID" value="KAI1609564.1"/>
    <property type="molecule type" value="Genomic_DNA"/>
</dbReference>
<gene>
    <name evidence="2" type="ORF">EDD36DRAFT_75073</name>
</gene>
<feature type="region of interest" description="Disordered" evidence="1">
    <location>
        <begin position="724"/>
        <end position="771"/>
    </location>
</feature>
<dbReference type="Proteomes" id="UP001203852">
    <property type="component" value="Unassembled WGS sequence"/>
</dbReference>
<comment type="caution">
    <text evidence="2">The sequence shown here is derived from an EMBL/GenBank/DDBJ whole genome shotgun (WGS) entry which is preliminary data.</text>
</comment>
<feature type="region of interest" description="Disordered" evidence="1">
    <location>
        <begin position="102"/>
        <end position="127"/>
    </location>
</feature>
<evidence type="ECO:0000256" key="1">
    <source>
        <dbReference type="SAM" id="MobiDB-lite"/>
    </source>
</evidence>
<protein>
    <submittedName>
        <fullName evidence="2">Uncharacterized protein</fullName>
    </submittedName>
</protein>
<name>A0AAN6IBE8_9EURO</name>
<feature type="compositionally biased region" description="Acidic residues" evidence="1">
    <location>
        <begin position="110"/>
        <end position="125"/>
    </location>
</feature>
<dbReference type="Gene3D" id="1.10.8.10">
    <property type="entry name" value="DNA helicase RuvA subunit, C-terminal domain"/>
    <property type="match status" value="1"/>
</dbReference>
<feature type="compositionally biased region" description="Low complexity" evidence="1">
    <location>
        <begin position="20"/>
        <end position="36"/>
    </location>
</feature>
<keyword evidence="3" id="KW-1185">Reference proteome</keyword>
<feature type="compositionally biased region" description="Acidic residues" evidence="1">
    <location>
        <begin position="356"/>
        <end position="382"/>
    </location>
</feature>